<keyword evidence="2" id="KW-1185">Reference proteome</keyword>
<sequence length="86" mass="9871">MDCLGYWFQSMEVLGAARRNSFHCGCPQFSLGNSFKASQGSRMVKSLLMNGRESWKSRQIHQERVAEKKMGRRVPAINLVLRHWSG</sequence>
<dbReference type="EMBL" id="CADCXU010000400">
    <property type="protein sequence ID" value="CAA9993383.1"/>
    <property type="molecule type" value="Genomic_DNA"/>
</dbReference>
<dbReference type="Proteomes" id="UP000479000">
    <property type="component" value="Unassembled WGS sequence"/>
</dbReference>
<evidence type="ECO:0000313" key="1">
    <source>
        <dbReference type="EMBL" id="CAA9993383.1"/>
    </source>
</evidence>
<name>A0A6H5FWC9_9HEMI</name>
<reference evidence="1 2" key="1">
    <citation type="submission" date="2020-02" db="EMBL/GenBank/DDBJ databases">
        <authorList>
            <person name="Ferguson B K."/>
        </authorList>
    </citation>
    <scope>NUCLEOTIDE SEQUENCE [LARGE SCALE GENOMIC DNA]</scope>
</reference>
<dbReference type="AlphaFoldDB" id="A0A6H5FWC9"/>
<gene>
    <name evidence="1" type="ORF">NTEN_LOCUS359</name>
</gene>
<evidence type="ECO:0000313" key="2">
    <source>
        <dbReference type="Proteomes" id="UP000479000"/>
    </source>
</evidence>
<protein>
    <submittedName>
        <fullName evidence="1">Uncharacterized protein</fullName>
    </submittedName>
</protein>
<proteinExistence type="predicted"/>
<organism evidence="1 2">
    <name type="scientific">Nesidiocoris tenuis</name>
    <dbReference type="NCBI Taxonomy" id="355587"/>
    <lineage>
        <taxon>Eukaryota</taxon>
        <taxon>Metazoa</taxon>
        <taxon>Ecdysozoa</taxon>
        <taxon>Arthropoda</taxon>
        <taxon>Hexapoda</taxon>
        <taxon>Insecta</taxon>
        <taxon>Pterygota</taxon>
        <taxon>Neoptera</taxon>
        <taxon>Paraneoptera</taxon>
        <taxon>Hemiptera</taxon>
        <taxon>Heteroptera</taxon>
        <taxon>Panheteroptera</taxon>
        <taxon>Cimicomorpha</taxon>
        <taxon>Miridae</taxon>
        <taxon>Dicyphina</taxon>
        <taxon>Nesidiocoris</taxon>
    </lineage>
</organism>
<feature type="non-terminal residue" evidence="1">
    <location>
        <position position="86"/>
    </location>
</feature>
<accession>A0A6H5FWC9</accession>